<reference evidence="7 8" key="1">
    <citation type="submission" date="2008-04" db="EMBL/GenBank/DDBJ databases">
        <title>Complete sequence of chromosome of Natranaerobius thermophilus JW/NM-WN-LF.</title>
        <authorList>
            <consortium name="US DOE Joint Genome Institute"/>
            <person name="Copeland A."/>
            <person name="Lucas S."/>
            <person name="Lapidus A."/>
            <person name="Glavina del Rio T."/>
            <person name="Dalin E."/>
            <person name="Tice H."/>
            <person name="Bruce D."/>
            <person name="Goodwin L."/>
            <person name="Pitluck S."/>
            <person name="Chertkov O."/>
            <person name="Brettin T."/>
            <person name="Detter J.C."/>
            <person name="Han C."/>
            <person name="Kuske C.R."/>
            <person name="Schmutz J."/>
            <person name="Larimer F."/>
            <person name="Land M."/>
            <person name="Hauser L."/>
            <person name="Kyrpides N."/>
            <person name="Lykidis A."/>
            <person name="Mesbah N.M."/>
            <person name="Wiegel J."/>
        </authorList>
    </citation>
    <scope>NUCLEOTIDE SEQUENCE [LARGE SCALE GENOMIC DNA]</scope>
    <source>
        <strain evidence="8">ATCC BAA-1301 / DSM 18059 / JW/NM-WN-LF</strain>
    </source>
</reference>
<keyword evidence="3 6" id="KW-0812">Transmembrane</keyword>
<dbReference type="InParanoid" id="B2A1I0"/>
<evidence type="ECO:0000256" key="2">
    <source>
        <dbReference type="ARBA" id="ARBA00009190"/>
    </source>
</evidence>
<dbReference type="Pfam" id="PF01169">
    <property type="entry name" value="GDT1"/>
    <property type="match status" value="2"/>
</dbReference>
<evidence type="ECO:0000256" key="1">
    <source>
        <dbReference type="ARBA" id="ARBA00004141"/>
    </source>
</evidence>
<keyword evidence="4 6" id="KW-1133">Transmembrane helix</keyword>
<evidence type="ECO:0000256" key="5">
    <source>
        <dbReference type="ARBA" id="ARBA00023136"/>
    </source>
</evidence>
<evidence type="ECO:0000313" key="8">
    <source>
        <dbReference type="Proteomes" id="UP000001683"/>
    </source>
</evidence>
<gene>
    <name evidence="7" type="ordered locus">Nther_1137</name>
</gene>
<dbReference type="GO" id="GO:0046873">
    <property type="term" value="F:metal ion transmembrane transporter activity"/>
    <property type="evidence" value="ECO:0007669"/>
    <property type="project" value="InterPro"/>
</dbReference>
<evidence type="ECO:0000256" key="4">
    <source>
        <dbReference type="ARBA" id="ARBA00022989"/>
    </source>
</evidence>
<sequence length="219" mass="24017">MSIFIGAFFMIFFAEMGDKSQLMAFSLTSCYKVKTILMGIVISTIINNGAAVFFGAYISNIINLELITIISAMAFLGFGLWTLWEKEEGIDTLEHSQKCGFGSLVSVATLFTLAELGDKTQLATAVYAANHGSPLLIFGGVMLGMLTADAIGIFLGYKLKDKFSYRKMKLFSSFIFFGLGFISLISSSLLLWVKLLIIALVLIVILWKYRTGTSTSTSH</sequence>
<dbReference type="STRING" id="457570.Nther_1137"/>
<dbReference type="Proteomes" id="UP000001683">
    <property type="component" value="Chromosome"/>
</dbReference>
<evidence type="ECO:0000313" key="7">
    <source>
        <dbReference type="EMBL" id="ACB84720.1"/>
    </source>
</evidence>
<keyword evidence="5 6" id="KW-0472">Membrane</keyword>
<evidence type="ECO:0000256" key="3">
    <source>
        <dbReference type="ARBA" id="ARBA00022692"/>
    </source>
</evidence>
<protein>
    <recommendedName>
        <fullName evidence="6">GDT1 family protein</fullName>
    </recommendedName>
</protein>
<dbReference type="OrthoDB" id="9801356at2"/>
<feature type="transmembrane region" description="Helical" evidence="6">
    <location>
        <begin position="64"/>
        <end position="84"/>
    </location>
</feature>
<dbReference type="HOGENOM" id="CLU_040186_2_0_9"/>
<comment type="subcellular location">
    <subcellularLocation>
        <location evidence="1 6">Membrane</location>
        <topology evidence="1 6">Multi-pass membrane protein</topology>
    </subcellularLocation>
</comment>
<dbReference type="EMBL" id="CP001034">
    <property type="protein sequence ID" value="ACB84720.1"/>
    <property type="molecule type" value="Genomic_DNA"/>
</dbReference>
<dbReference type="GO" id="GO:0016020">
    <property type="term" value="C:membrane"/>
    <property type="evidence" value="ECO:0007669"/>
    <property type="project" value="UniProtKB-SubCell"/>
</dbReference>
<dbReference type="RefSeq" id="WP_012447595.1">
    <property type="nucleotide sequence ID" value="NC_010718.1"/>
</dbReference>
<feature type="transmembrane region" description="Helical" evidence="6">
    <location>
        <begin position="168"/>
        <end position="185"/>
    </location>
</feature>
<organism evidence="7 8">
    <name type="scientific">Natranaerobius thermophilus (strain ATCC BAA-1301 / DSM 18059 / JW/NM-WN-LF)</name>
    <dbReference type="NCBI Taxonomy" id="457570"/>
    <lineage>
        <taxon>Bacteria</taxon>
        <taxon>Bacillati</taxon>
        <taxon>Bacillota</taxon>
        <taxon>Clostridia</taxon>
        <taxon>Natranaerobiales</taxon>
        <taxon>Natranaerobiaceae</taxon>
        <taxon>Natranaerobius</taxon>
    </lineage>
</organism>
<name>B2A1I0_NATTJ</name>
<dbReference type="AlphaFoldDB" id="B2A1I0"/>
<keyword evidence="8" id="KW-1185">Reference proteome</keyword>
<proteinExistence type="inferred from homology"/>
<dbReference type="PANTHER" id="PTHR12608:SF1">
    <property type="entry name" value="TRANSMEMBRANE PROTEIN 165"/>
    <property type="match status" value="1"/>
</dbReference>
<comment type="similarity">
    <text evidence="2 6">Belongs to the GDT1 family.</text>
</comment>
<accession>B2A1I0</accession>
<feature type="transmembrane region" description="Helical" evidence="6">
    <location>
        <begin position="191"/>
        <end position="209"/>
    </location>
</feature>
<feature type="transmembrane region" description="Helical" evidence="6">
    <location>
        <begin position="36"/>
        <end position="57"/>
    </location>
</feature>
<reference evidence="7 8" key="2">
    <citation type="journal article" date="2011" name="J. Bacteriol.">
        <title>Complete genome sequence of the anaerobic, halophilic alkalithermophile Natranaerobius thermophilus JW/NM-WN-LF.</title>
        <authorList>
            <person name="Zhao B."/>
            <person name="Mesbah N.M."/>
            <person name="Dalin E."/>
            <person name="Goodwin L."/>
            <person name="Nolan M."/>
            <person name="Pitluck S."/>
            <person name="Chertkov O."/>
            <person name="Brettin T.S."/>
            <person name="Han J."/>
            <person name="Larimer F.W."/>
            <person name="Land M.L."/>
            <person name="Hauser L."/>
            <person name="Kyrpides N."/>
            <person name="Wiegel J."/>
        </authorList>
    </citation>
    <scope>NUCLEOTIDE SEQUENCE [LARGE SCALE GENOMIC DNA]</scope>
    <source>
        <strain evidence="8">ATCC BAA-1301 / DSM 18059 / JW/NM-WN-LF</strain>
    </source>
</reference>
<dbReference type="InterPro" id="IPR001727">
    <property type="entry name" value="GDT1-like"/>
</dbReference>
<dbReference type="KEGG" id="nth:Nther_1137"/>
<dbReference type="PANTHER" id="PTHR12608">
    <property type="entry name" value="TRANSMEMBRANE PROTEIN HTP-1 RELATED"/>
    <property type="match status" value="1"/>
</dbReference>
<dbReference type="eggNOG" id="COG2119">
    <property type="taxonomic scope" value="Bacteria"/>
</dbReference>
<feature type="transmembrane region" description="Helical" evidence="6">
    <location>
        <begin position="135"/>
        <end position="156"/>
    </location>
</feature>
<evidence type="ECO:0000256" key="6">
    <source>
        <dbReference type="RuleBase" id="RU365102"/>
    </source>
</evidence>